<dbReference type="EMBL" id="KI912122">
    <property type="protein sequence ID" value="ETS73229.1"/>
    <property type="molecule type" value="Genomic_DNA"/>
</dbReference>
<dbReference type="RefSeq" id="XP_007841606.1">
    <property type="nucleotide sequence ID" value="XM_007843415.1"/>
</dbReference>
<keyword evidence="3" id="KW-1185">Reference proteome</keyword>
<dbReference type="HOGENOM" id="CLU_1496740_0_0_1"/>
<name>W3WHI5_PESFW</name>
<evidence type="ECO:0000313" key="3">
    <source>
        <dbReference type="Proteomes" id="UP000030651"/>
    </source>
</evidence>
<dbReference type="InParanoid" id="W3WHI5"/>
<evidence type="ECO:0000313" key="2">
    <source>
        <dbReference type="EMBL" id="ETS73229.1"/>
    </source>
</evidence>
<evidence type="ECO:0000256" key="1">
    <source>
        <dbReference type="SAM" id="MobiDB-lite"/>
    </source>
</evidence>
<reference evidence="3" key="1">
    <citation type="journal article" date="2015" name="BMC Genomics">
        <title>Genomic and transcriptomic analysis of the endophytic fungus Pestalotiopsis fici reveals its lifestyle and high potential for synthesis of natural products.</title>
        <authorList>
            <person name="Wang X."/>
            <person name="Zhang X."/>
            <person name="Liu L."/>
            <person name="Xiang M."/>
            <person name="Wang W."/>
            <person name="Sun X."/>
            <person name="Che Y."/>
            <person name="Guo L."/>
            <person name="Liu G."/>
            <person name="Guo L."/>
            <person name="Wang C."/>
            <person name="Yin W.B."/>
            <person name="Stadler M."/>
            <person name="Zhang X."/>
            <person name="Liu X."/>
        </authorList>
    </citation>
    <scope>NUCLEOTIDE SEQUENCE [LARGE SCALE GENOMIC DNA]</scope>
    <source>
        <strain evidence="3">W106-1 / CGMCC3.15140</strain>
    </source>
</reference>
<dbReference type="Proteomes" id="UP000030651">
    <property type="component" value="Unassembled WGS sequence"/>
</dbReference>
<gene>
    <name evidence="2" type="ORF">PFICI_14834</name>
</gene>
<protein>
    <submittedName>
        <fullName evidence="2">Uncharacterized protein</fullName>
    </submittedName>
</protein>
<feature type="region of interest" description="Disordered" evidence="1">
    <location>
        <begin position="48"/>
        <end position="131"/>
    </location>
</feature>
<dbReference type="GeneID" id="19279847"/>
<feature type="compositionally biased region" description="Basic and acidic residues" evidence="1">
    <location>
        <begin position="82"/>
        <end position="95"/>
    </location>
</feature>
<dbReference type="AlphaFoldDB" id="W3WHI5"/>
<feature type="region of interest" description="Disordered" evidence="1">
    <location>
        <begin position="1"/>
        <end position="24"/>
    </location>
</feature>
<feature type="compositionally biased region" description="Gly residues" evidence="1">
    <location>
        <begin position="109"/>
        <end position="118"/>
    </location>
</feature>
<organism evidence="2 3">
    <name type="scientific">Pestalotiopsis fici (strain W106-1 / CGMCC3.15140)</name>
    <dbReference type="NCBI Taxonomy" id="1229662"/>
    <lineage>
        <taxon>Eukaryota</taxon>
        <taxon>Fungi</taxon>
        <taxon>Dikarya</taxon>
        <taxon>Ascomycota</taxon>
        <taxon>Pezizomycotina</taxon>
        <taxon>Sordariomycetes</taxon>
        <taxon>Xylariomycetidae</taxon>
        <taxon>Amphisphaeriales</taxon>
        <taxon>Sporocadaceae</taxon>
        <taxon>Pestalotiopsis</taxon>
    </lineage>
</organism>
<accession>W3WHI5</accession>
<sequence length="180" mass="19470">MLHHPIPSFSTAAQPAPPFPGHHLHTITHHIHIPQASKHDAYINNFINNISEPPRTDRDEANMADQGNQEAAREPSSPSENGRAEREVTEDREAGNNEQSAIDGDEDNGQGGSLGQGTGETLARDASGPSEVTDRALEIARRVRGLNPVNVVLFRVPREDFLARQQGAAQPTQQGAQGRA</sequence>
<proteinExistence type="predicted"/>
<dbReference type="KEGG" id="pfy:PFICI_14834"/>